<evidence type="ECO:0000313" key="5">
    <source>
        <dbReference type="EMBL" id="KTC80322.1"/>
    </source>
</evidence>
<dbReference type="EMBL" id="LNXW01000013">
    <property type="protein sequence ID" value="KTC80322.1"/>
    <property type="molecule type" value="Genomic_DNA"/>
</dbReference>
<dbReference type="GO" id="GO:0016887">
    <property type="term" value="F:ATP hydrolysis activity"/>
    <property type="evidence" value="ECO:0007669"/>
    <property type="project" value="InterPro"/>
</dbReference>
<dbReference type="GO" id="GO:0005524">
    <property type="term" value="F:ATP binding"/>
    <property type="evidence" value="ECO:0007669"/>
    <property type="project" value="UniProtKB-KW"/>
</dbReference>
<accession>A0A0W0SAG1</accession>
<dbReference type="InterPro" id="IPR050611">
    <property type="entry name" value="ABCF"/>
</dbReference>
<dbReference type="STRING" id="28084.Lche_2342"/>
<evidence type="ECO:0000256" key="1">
    <source>
        <dbReference type="ARBA" id="ARBA00022737"/>
    </source>
</evidence>
<dbReference type="Pfam" id="PF00005">
    <property type="entry name" value="ABC_tran"/>
    <property type="match status" value="2"/>
</dbReference>
<keyword evidence="3 5" id="KW-0067">ATP-binding</keyword>
<dbReference type="InterPro" id="IPR017871">
    <property type="entry name" value="ABC_transporter-like_CS"/>
</dbReference>
<evidence type="ECO:0000313" key="6">
    <source>
        <dbReference type="EMBL" id="VEB38921.1"/>
    </source>
</evidence>
<dbReference type="Proteomes" id="UP000054921">
    <property type="component" value="Unassembled WGS sequence"/>
</dbReference>
<dbReference type="PATRIC" id="fig|28084.5.peg.2536"/>
<dbReference type="InterPro" id="IPR027417">
    <property type="entry name" value="P-loop_NTPase"/>
</dbReference>
<reference evidence="5 7" key="1">
    <citation type="submission" date="2015-11" db="EMBL/GenBank/DDBJ databases">
        <title>Genomic analysis of 38 Legionella species identifies large and diverse effector repertoires.</title>
        <authorList>
            <person name="Burstein D."/>
            <person name="Amaro F."/>
            <person name="Zusman T."/>
            <person name="Lifshitz Z."/>
            <person name="Cohen O."/>
            <person name="Gilbert J.A."/>
            <person name="Pupko T."/>
            <person name="Shuman H.A."/>
            <person name="Segal G."/>
        </authorList>
    </citation>
    <scope>NUCLEOTIDE SEQUENCE [LARGE SCALE GENOMIC DNA]</scope>
    <source>
        <strain evidence="5 7">ORW</strain>
    </source>
</reference>
<dbReference type="CDD" id="cd03221">
    <property type="entry name" value="ABCF_EF-3"/>
    <property type="match status" value="2"/>
</dbReference>
<dbReference type="InterPro" id="IPR003439">
    <property type="entry name" value="ABC_transporter-like_ATP-bd"/>
</dbReference>
<evidence type="ECO:0000259" key="4">
    <source>
        <dbReference type="PROSITE" id="PS50893"/>
    </source>
</evidence>
<dbReference type="Gene3D" id="3.40.50.300">
    <property type="entry name" value="P-loop containing nucleotide triphosphate hydrolases"/>
    <property type="match status" value="3"/>
</dbReference>
<dbReference type="PROSITE" id="PS00211">
    <property type="entry name" value="ABC_TRANSPORTER_1"/>
    <property type="match status" value="1"/>
</dbReference>
<gene>
    <name evidence="5" type="primary">uup_3</name>
    <name evidence="6" type="synonym">uup_2</name>
    <name evidence="5" type="ORF">Lche_2342</name>
    <name evidence="6" type="ORF">NCTC11976_02982</name>
</gene>
<keyword evidence="8" id="KW-1185">Reference proteome</keyword>
<protein>
    <submittedName>
        <fullName evidence="5">ABC transporter ATP-binding protein</fullName>
    </submittedName>
</protein>
<feature type="domain" description="ABC transporter" evidence="4">
    <location>
        <begin position="272"/>
        <end position="476"/>
    </location>
</feature>
<evidence type="ECO:0000256" key="3">
    <source>
        <dbReference type="ARBA" id="ARBA00022840"/>
    </source>
</evidence>
<evidence type="ECO:0000313" key="7">
    <source>
        <dbReference type="Proteomes" id="UP000054921"/>
    </source>
</evidence>
<reference evidence="6 8" key="2">
    <citation type="submission" date="2018-12" db="EMBL/GenBank/DDBJ databases">
        <authorList>
            <consortium name="Pathogen Informatics"/>
        </authorList>
    </citation>
    <scope>NUCLEOTIDE SEQUENCE [LARGE SCALE GENOMIC DNA]</scope>
    <source>
        <strain evidence="6 8">NCTC11976</strain>
    </source>
</reference>
<evidence type="ECO:0000256" key="2">
    <source>
        <dbReference type="ARBA" id="ARBA00022741"/>
    </source>
</evidence>
<dbReference type="SMART" id="SM00382">
    <property type="entry name" value="AAA"/>
    <property type="match status" value="2"/>
</dbReference>
<dbReference type="SUPFAM" id="SSF52540">
    <property type="entry name" value="P-loop containing nucleoside triphosphate hydrolases"/>
    <property type="match status" value="2"/>
</dbReference>
<organism evidence="5 7">
    <name type="scientific">Legionella cherrii</name>
    <dbReference type="NCBI Taxonomy" id="28084"/>
    <lineage>
        <taxon>Bacteria</taxon>
        <taxon>Pseudomonadati</taxon>
        <taxon>Pseudomonadota</taxon>
        <taxon>Gammaproteobacteria</taxon>
        <taxon>Legionellales</taxon>
        <taxon>Legionellaceae</taxon>
        <taxon>Legionella</taxon>
    </lineage>
</organism>
<keyword evidence="1" id="KW-0677">Repeat</keyword>
<sequence>MMHKPIRFQDLSLSFPHKTCFVDFSGQVSNGSRIAIIGRNGTGKSTLLKILAGVLQPTEGDIHFPQALNRGYVPQVIEEYNSLSGGQRFQKLLTQALASDPNLLMLDEPSNHLDRKNRHSLMRMLSDYRGTLIMVTHDIELLQSTVDTIWHIDQGKVNVFTGCYEDYLREITIQRHAIEGELAELIRQKKQLHVDMMKEQVRAKSSRAQGEKHIQQRKWPTIVSQSKARNAQETSGRRKSAICHKKQELSQRLSELYLPETIQPKFAVPGVVTSQTLVTISEGTVGYVENKSILRELSFSIKARDRIAICGDNGSGKSTLLRAILGSPSVIKTGNWTVPQAYEIGYLDQHYTTLPAEKTVWEAISCCLIYKSYTEIREHLNDFLFRKNEEVNALVSTLSGGEKARLSLAQIAAITPKMLILDEMTNNLDRETRAHVIQVLKVYPGAMIVISHDADFLNAIQVTDRYEIKDGLLSAL</sequence>
<dbReference type="RefSeq" id="WP_028379926.1">
    <property type="nucleotide sequence ID" value="NZ_CAAAIT010000001.1"/>
</dbReference>
<dbReference type="PANTHER" id="PTHR19211">
    <property type="entry name" value="ATP-BINDING TRANSPORT PROTEIN-RELATED"/>
    <property type="match status" value="1"/>
</dbReference>
<feature type="domain" description="ABC transporter" evidence="4">
    <location>
        <begin position="6"/>
        <end position="179"/>
    </location>
</feature>
<dbReference type="PANTHER" id="PTHR19211:SF6">
    <property type="entry name" value="BLL7188 PROTEIN"/>
    <property type="match status" value="1"/>
</dbReference>
<dbReference type="PROSITE" id="PS50893">
    <property type="entry name" value="ABC_TRANSPORTER_2"/>
    <property type="match status" value="2"/>
</dbReference>
<keyword evidence="2" id="KW-0547">Nucleotide-binding</keyword>
<evidence type="ECO:0000313" key="8">
    <source>
        <dbReference type="Proteomes" id="UP000277577"/>
    </source>
</evidence>
<dbReference type="InterPro" id="IPR003593">
    <property type="entry name" value="AAA+_ATPase"/>
</dbReference>
<name>A0A0W0SAG1_9GAMM</name>
<dbReference type="EMBL" id="LR134173">
    <property type="protein sequence ID" value="VEB38921.1"/>
    <property type="molecule type" value="Genomic_DNA"/>
</dbReference>
<dbReference type="AlphaFoldDB" id="A0A0W0SAG1"/>
<proteinExistence type="predicted"/>
<dbReference type="Proteomes" id="UP000277577">
    <property type="component" value="Chromosome"/>
</dbReference>